<protein>
    <submittedName>
        <fullName evidence="2">Uncharacterized protein</fullName>
    </submittedName>
</protein>
<dbReference type="Proteomes" id="UP001153555">
    <property type="component" value="Unassembled WGS sequence"/>
</dbReference>
<name>A0A9N7R9M4_STRHE</name>
<proteinExistence type="predicted"/>
<dbReference type="AlphaFoldDB" id="A0A9N7R9M4"/>
<keyword evidence="3" id="KW-1185">Reference proteome</keyword>
<dbReference type="EMBL" id="CACSLK010020336">
    <property type="protein sequence ID" value="CAA0820282.1"/>
    <property type="molecule type" value="Genomic_DNA"/>
</dbReference>
<accession>A0A9N7R9M4</accession>
<evidence type="ECO:0000256" key="1">
    <source>
        <dbReference type="SAM" id="MobiDB-lite"/>
    </source>
</evidence>
<comment type="caution">
    <text evidence="2">The sequence shown here is derived from an EMBL/GenBank/DDBJ whole genome shotgun (WGS) entry which is preliminary data.</text>
</comment>
<sequence length="151" mass="16801">MGSKTRISAANSATGRPRKISNRIPTATPQLRRRGPARCAADGAVVSDKLETLRDLIRSQDAGTNPDELFREAADYIVRLKTQTRKTKGRGQSAEGVEEEIREKVERVLTDEGYKNWALDLQAKVVGDVQKGPSCKNLKSFVDWIKYKDLA</sequence>
<reference evidence="2" key="1">
    <citation type="submission" date="2019-12" db="EMBL/GenBank/DDBJ databases">
        <authorList>
            <person name="Scholes J."/>
        </authorList>
    </citation>
    <scope>NUCLEOTIDE SEQUENCE</scope>
</reference>
<gene>
    <name evidence="2" type="ORF">SHERM_01520</name>
</gene>
<organism evidence="2 3">
    <name type="scientific">Striga hermonthica</name>
    <name type="common">Purple witchweed</name>
    <name type="synonym">Buchnera hermonthica</name>
    <dbReference type="NCBI Taxonomy" id="68872"/>
    <lineage>
        <taxon>Eukaryota</taxon>
        <taxon>Viridiplantae</taxon>
        <taxon>Streptophyta</taxon>
        <taxon>Embryophyta</taxon>
        <taxon>Tracheophyta</taxon>
        <taxon>Spermatophyta</taxon>
        <taxon>Magnoliopsida</taxon>
        <taxon>eudicotyledons</taxon>
        <taxon>Gunneridae</taxon>
        <taxon>Pentapetalae</taxon>
        <taxon>asterids</taxon>
        <taxon>lamiids</taxon>
        <taxon>Lamiales</taxon>
        <taxon>Orobanchaceae</taxon>
        <taxon>Buchnereae</taxon>
        <taxon>Striga</taxon>
    </lineage>
</organism>
<feature type="region of interest" description="Disordered" evidence="1">
    <location>
        <begin position="1"/>
        <end position="39"/>
    </location>
</feature>
<evidence type="ECO:0000313" key="2">
    <source>
        <dbReference type="EMBL" id="CAA0820282.1"/>
    </source>
</evidence>
<evidence type="ECO:0000313" key="3">
    <source>
        <dbReference type="Proteomes" id="UP001153555"/>
    </source>
</evidence>
<feature type="compositionally biased region" description="Polar residues" evidence="1">
    <location>
        <begin position="1"/>
        <end position="14"/>
    </location>
</feature>